<dbReference type="EMBL" id="MAPZ01000010">
    <property type="protein sequence ID" value="OBY11877.1"/>
    <property type="molecule type" value="Genomic_DNA"/>
</dbReference>
<organism evidence="1 2">
    <name type="scientific">Clostridium paraputrificum</name>
    <dbReference type="NCBI Taxonomy" id="29363"/>
    <lineage>
        <taxon>Bacteria</taxon>
        <taxon>Bacillati</taxon>
        <taxon>Bacillota</taxon>
        <taxon>Clostridia</taxon>
        <taxon>Eubacteriales</taxon>
        <taxon>Clostridiaceae</taxon>
        <taxon>Clostridium</taxon>
    </lineage>
</organism>
<dbReference type="Proteomes" id="UP000092714">
    <property type="component" value="Unassembled WGS sequence"/>
</dbReference>
<keyword evidence="2" id="KW-1185">Reference proteome</keyword>
<dbReference type="RefSeq" id="WP_065254295.1">
    <property type="nucleotide sequence ID" value="NZ_JADNCW010000011.1"/>
</dbReference>
<dbReference type="AlphaFoldDB" id="A0A1B8RSU3"/>
<accession>A0A1B8RSU3</accession>
<evidence type="ECO:0000313" key="2">
    <source>
        <dbReference type="Proteomes" id="UP000092714"/>
    </source>
</evidence>
<dbReference type="OrthoDB" id="978976at2"/>
<comment type="caution">
    <text evidence="1">The sequence shown here is derived from an EMBL/GenBank/DDBJ whole genome shotgun (WGS) entry which is preliminary data.</text>
</comment>
<reference evidence="1 2" key="1">
    <citation type="submission" date="2016-06" db="EMBL/GenBank/DDBJ databases">
        <authorList>
            <person name="Kjaerup R.B."/>
            <person name="Dalgaard T.S."/>
            <person name="Juul-Madsen H.R."/>
        </authorList>
    </citation>
    <scope>NUCLEOTIDE SEQUENCE [LARGE SCALE GENOMIC DNA]</scope>
    <source>
        <strain evidence="1 2">373-A1</strain>
    </source>
</reference>
<evidence type="ECO:0000313" key="1">
    <source>
        <dbReference type="EMBL" id="OBY11877.1"/>
    </source>
</evidence>
<proteinExistence type="predicted"/>
<evidence type="ECO:0008006" key="3">
    <source>
        <dbReference type="Google" id="ProtNLM"/>
    </source>
</evidence>
<name>A0A1B8RSU3_9CLOT</name>
<sequence>MSKEYDPFKSMTFTYDKCFLCGETLNKENSSDEHVFPKWLQHKFNLWDQELYLLNGSTIKYKRLKIPCCKKCNNIYLSTKLEKKIKEAVEGGYEKFIELDEKIIFQWLLKLAYGMLFKELSLNIDQRNPGGGKIVTPEILKNFNTTYLLLKTVTYDTEFVGEPWSILIFKVKPLMESMYNAHDYTLVNCYFMRMNDIGIIANLQDGGYQKDFFKEIMGEFLDIELDEIQFSEICAKVLYKSSLYKKYPTFLFIGDNQEEKKNVVITNKPTGDVFKDWSQKEYAKFLEFELQNWGISMDDIYNNDEVITFLYNPDGSIKKFN</sequence>
<gene>
    <name evidence="1" type="ORF">CP373A1_02840</name>
</gene>
<protein>
    <recommendedName>
        <fullName evidence="3">HNH endonuclease</fullName>
    </recommendedName>
</protein>